<geneLocation type="plasmid" evidence="4">
    <name>unnamed1</name>
</geneLocation>
<feature type="domain" description="Leucine-binding protein" evidence="3">
    <location>
        <begin position="58"/>
        <end position="394"/>
    </location>
</feature>
<evidence type="ECO:0000256" key="1">
    <source>
        <dbReference type="ARBA" id="ARBA00010062"/>
    </source>
</evidence>
<keyword evidence="2" id="KW-0732">Signal</keyword>
<comment type="similarity">
    <text evidence="1">Belongs to the leucine-binding protein family.</text>
</comment>
<gene>
    <name evidence="4" type="ORF">FOB51_00365</name>
</gene>
<proteinExistence type="inferred from homology"/>
<sequence length="406" mass="43853">MKLGSPDRNKGGAQMSSVTISLGAAGDVLARSGLFPSRRAPRLRREAIAQPVDRSLPPLRIALLVPFHGADAIWGPSCQYSAVMAAAELNAKGGILGRQIELLAADAGGDPAEVEGRVRALLASDAPEVLIGVHLSSVRERLSRAFGGSLPYVFTPLYEGGIRECGTFAIGDTPQAQLAGPVDHLIRSESAQRWFLLGHDYVWPRKTHAWLSQHLTARGAEVVGEAYQPLSEEDFEPLLDWIEAAQPDMVMQSLVGSACLEFNRAFARRGLSQKILRLSGALEENTLMALEPAARENLYCASSYFSSLNTPGNQAFQQRYYAVFGKNAPVQSVLSISCYEGMHFLAALTAQAGSLRLPRLEEAFRSGLWFEAARGPVRLKNGNVVAPSYLARAGATGFDIVARFDS</sequence>
<protein>
    <submittedName>
        <fullName evidence="4">ABC transporter substrate-binding protein</fullName>
    </submittedName>
</protein>
<keyword evidence="4" id="KW-0614">Plasmid</keyword>
<dbReference type="Gene3D" id="3.40.50.2300">
    <property type="match status" value="2"/>
</dbReference>
<evidence type="ECO:0000313" key="5">
    <source>
        <dbReference type="Proteomes" id="UP000324507"/>
    </source>
</evidence>
<evidence type="ECO:0000259" key="3">
    <source>
        <dbReference type="Pfam" id="PF13458"/>
    </source>
</evidence>
<reference evidence="4 5" key="1">
    <citation type="submission" date="2019-09" db="EMBL/GenBank/DDBJ databases">
        <title>FDA dAtabase for Regulatory Grade micrObial Sequences (FDA-ARGOS): Supporting development and validation of Infectious Disease Dx tests.</title>
        <authorList>
            <person name="Sciortino C."/>
            <person name="Tallon L."/>
            <person name="Sadzewicz L."/>
            <person name="Vavikolanu K."/>
            <person name="Mehta A."/>
            <person name="Aluvathingal J."/>
            <person name="Nadendla S."/>
            <person name="Nandy P."/>
            <person name="Geyer C."/>
            <person name="Yan Y."/>
            <person name="Sichtig H."/>
        </authorList>
    </citation>
    <scope>NUCLEOTIDE SEQUENCE [LARGE SCALE GENOMIC DNA]</scope>
    <source>
        <strain evidence="4 5">FDAARGOS_643</strain>
        <plasmid evidence="4 5">unnamed1</plasmid>
    </source>
</reference>
<dbReference type="RefSeq" id="WP_150349240.1">
    <property type="nucleotide sequence ID" value="NZ_CP044078.1"/>
</dbReference>
<dbReference type="Proteomes" id="UP000324507">
    <property type="component" value="Plasmid unnamed1"/>
</dbReference>
<dbReference type="EMBL" id="CP044078">
    <property type="protein sequence ID" value="QEU06564.1"/>
    <property type="molecule type" value="Genomic_DNA"/>
</dbReference>
<dbReference type="CDD" id="cd06358">
    <property type="entry name" value="PBP1_NHase"/>
    <property type="match status" value="1"/>
</dbReference>
<evidence type="ECO:0000256" key="2">
    <source>
        <dbReference type="ARBA" id="ARBA00022729"/>
    </source>
</evidence>
<dbReference type="SUPFAM" id="SSF53822">
    <property type="entry name" value="Periplasmic binding protein-like I"/>
    <property type="match status" value="1"/>
</dbReference>
<dbReference type="PANTHER" id="PTHR47628">
    <property type="match status" value="1"/>
</dbReference>
<name>A0A5P2QKQ1_9RHOB</name>
<evidence type="ECO:0000313" key="4">
    <source>
        <dbReference type="EMBL" id="QEU06564.1"/>
    </source>
</evidence>
<dbReference type="InterPro" id="IPR028082">
    <property type="entry name" value="Peripla_BP_I"/>
</dbReference>
<dbReference type="Pfam" id="PF13458">
    <property type="entry name" value="Peripla_BP_6"/>
    <property type="match status" value="1"/>
</dbReference>
<dbReference type="AlphaFoldDB" id="A0A5P2QKQ1"/>
<dbReference type="PANTHER" id="PTHR47628:SF1">
    <property type="entry name" value="ALIPHATIC AMIDASE EXPRESSION-REGULATING PROTEIN"/>
    <property type="match status" value="1"/>
</dbReference>
<dbReference type="InterPro" id="IPR028081">
    <property type="entry name" value="Leu-bd"/>
</dbReference>
<accession>A0A5P2QKQ1</accession>
<organism evidence="4 5">
    <name type="scientific">Paracoccus yeei</name>
    <dbReference type="NCBI Taxonomy" id="147645"/>
    <lineage>
        <taxon>Bacteria</taxon>
        <taxon>Pseudomonadati</taxon>
        <taxon>Pseudomonadota</taxon>
        <taxon>Alphaproteobacteria</taxon>
        <taxon>Rhodobacterales</taxon>
        <taxon>Paracoccaceae</taxon>
        <taxon>Paracoccus</taxon>
    </lineage>
</organism>